<evidence type="ECO:0000256" key="1">
    <source>
        <dbReference type="SAM" id="SignalP"/>
    </source>
</evidence>
<accession>A0AA97EP59</accession>
<keyword evidence="3" id="KW-1185">Reference proteome</keyword>
<evidence type="ECO:0000313" key="3">
    <source>
        <dbReference type="Proteomes" id="UP001302486"/>
    </source>
</evidence>
<protein>
    <recommendedName>
        <fullName evidence="4">Tetratricopeptide repeat protein</fullName>
    </recommendedName>
</protein>
<gene>
    <name evidence="2" type="ORF">RNZ46_08235</name>
</gene>
<feature type="chain" id="PRO_5041675102" description="Tetratricopeptide repeat protein" evidence="1">
    <location>
        <begin position="19"/>
        <end position="237"/>
    </location>
</feature>
<dbReference type="InterPro" id="IPR011990">
    <property type="entry name" value="TPR-like_helical_dom_sf"/>
</dbReference>
<keyword evidence="1" id="KW-0732">Signal</keyword>
<dbReference type="EMBL" id="CP136521">
    <property type="protein sequence ID" value="WOD45249.1"/>
    <property type="molecule type" value="Genomic_DNA"/>
</dbReference>
<proteinExistence type="predicted"/>
<dbReference type="Gene3D" id="1.25.40.10">
    <property type="entry name" value="Tetratricopeptide repeat domain"/>
    <property type="match status" value="1"/>
</dbReference>
<reference evidence="3" key="1">
    <citation type="submission" date="2024-06" db="EMBL/GenBank/DDBJ databases">
        <title>Hwangdonia haimaensis gen. nov., sp. nov., a member of the family Flavobacteriaceae isolated from the haima cold seep.</title>
        <authorList>
            <person name="Li J."/>
        </authorList>
    </citation>
    <scope>NUCLEOTIDE SEQUENCE [LARGE SCALE GENOMIC DNA]</scope>
    <source>
        <strain evidence="3">SCSIO 19198</strain>
    </source>
</reference>
<organism evidence="2 3">
    <name type="scientific">Hwangdonia lutea</name>
    <dbReference type="NCBI Taxonomy" id="3075823"/>
    <lineage>
        <taxon>Bacteria</taxon>
        <taxon>Pseudomonadati</taxon>
        <taxon>Bacteroidota</taxon>
        <taxon>Flavobacteriia</taxon>
        <taxon>Flavobacteriales</taxon>
        <taxon>Flavobacteriaceae</taxon>
        <taxon>Hwangdonia</taxon>
    </lineage>
</organism>
<dbReference type="Proteomes" id="UP001302486">
    <property type="component" value="Chromosome"/>
</dbReference>
<evidence type="ECO:0000313" key="2">
    <source>
        <dbReference type="EMBL" id="WOD45249.1"/>
    </source>
</evidence>
<dbReference type="SUPFAM" id="SSF48452">
    <property type="entry name" value="TPR-like"/>
    <property type="match status" value="1"/>
</dbReference>
<sequence length="237" mass="26568">MKRILMLALVVGCFQLNAQTSPELIKHYEAYYKQMKKQGDMQGIVNAMTHLNVLSPSVARQDTLAYIYMSEGKYVQALNTIGIEKNVGDSDIAVEVKALSLKSVKRPELAVGHFEELFKRNPNALIAYELAELNLQTQKLDEALKHINYGLANAKDDMTKAFYETQQPYQVPLKAAFMYLNALVVYNQDTKANIDKAVDILDAAQKTAPNFNLIQLTKSELLRQKQALSQAAGQPKN</sequence>
<dbReference type="RefSeq" id="WP_316984905.1">
    <property type="nucleotide sequence ID" value="NZ_CP136521.1"/>
</dbReference>
<evidence type="ECO:0008006" key="4">
    <source>
        <dbReference type="Google" id="ProtNLM"/>
    </source>
</evidence>
<feature type="signal peptide" evidence="1">
    <location>
        <begin position="1"/>
        <end position="18"/>
    </location>
</feature>
<name>A0AA97EP59_9FLAO</name>
<dbReference type="KEGG" id="hws:RNZ46_08235"/>
<dbReference type="AlphaFoldDB" id="A0AA97EP59"/>